<dbReference type="AlphaFoldDB" id="A0A1Y0V6B4"/>
<proteinExistence type="predicted"/>
<geneLocation type="plasmid" evidence="4">
    <name>pap1447-1 sequence</name>
</geneLocation>
<dbReference type="InterPro" id="IPR025054">
    <property type="entry name" value="DUF3991"/>
</dbReference>
<dbReference type="CDD" id="cd00188">
    <property type="entry name" value="TOPRIM"/>
    <property type="match status" value="1"/>
</dbReference>
<evidence type="ECO:0000256" key="1">
    <source>
        <dbReference type="SAM" id="MobiDB-lite"/>
    </source>
</evidence>
<evidence type="ECO:0000313" key="3">
    <source>
        <dbReference type="EMBL" id="ARW11943.1"/>
    </source>
</evidence>
<accession>A0A1Y0V6B4</accession>
<protein>
    <recommendedName>
        <fullName evidence="2">DUF3991 domain-containing protein</fullName>
    </recommendedName>
</protein>
<name>A0A1Y0V6B4_9PROT</name>
<feature type="compositionally biased region" description="Polar residues" evidence="1">
    <location>
        <begin position="369"/>
        <end position="392"/>
    </location>
</feature>
<reference evidence="3 4" key="1">
    <citation type="submission" date="2017-05" db="EMBL/GenBank/DDBJ databases">
        <title>Genome sequence of Acetobacter pasteurianus subsp. ascendens strain SRCM101447.</title>
        <authorList>
            <person name="Cho S.H."/>
        </authorList>
    </citation>
    <scope>NUCLEOTIDE SEQUENCE [LARGE SCALE GENOMIC DNA]</scope>
    <source>
        <strain evidence="3 4">SRCM101447</strain>
        <plasmid evidence="4">Plasmid pap1447-1 sequence</plasmid>
    </source>
</reference>
<keyword evidence="3" id="KW-0614">Plasmid</keyword>
<feature type="region of interest" description="Disordered" evidence="1">
    <location>
        <begin position="325"/>
        <end position="392"/>
    </location>
</feature>
<dbReference type="Pfam" id="PF13154">
    <property type="entry name" value="DUF3991"/>
    <property type="match status" value="1"/>
</dbReference>
<evidence type="ECO:0000313" key="4">
    <source>
        <dbReference type="Proteomes" id="UP000195633"/>
    </source>
</evidence>
<evidence type="ECO:0000259" key="2">
    <source>
        <dbReference type="Pfam" id="PF13154"/>
    </source>
</evidence>
<sequence length="392" mass="43533">MADNRDIDAQRDELAVLRDRVRCEVVLEREGYRLDRAATAQRSAKNLKFRRGEGEIIIVNHGGKGWWDPTNPDRSARGDVFKLVQHLKPGLNLGHVRRELRNMIGLEPSYEVRERIKPVAEEQGKKRDPAWMWEHRNPPQTGSAAWCYLSEERGLPDRVLEAAVKQNLLREGPNGTAWFAHRDNQGALSGMEMRGPEYRGFSTGGIGKRLFRFEADPGTQPSRIVVAEAAIDALSFAAMDRFSSNTLYLSTAGGMSPESVRELKQLLAAGAKQPEGRLVIAVDNDQQGDHYAAMFSEMAQEVGLWNGRASPKSPGSDWNQVLRARGNKESVTPRPFRELAGSATSTTPTPQVAAGWVDDLKLRKRHQSEQVPMTAQATTSLRRSGSPSMGGR</sequence>
<dbReference type="EMBL" id="CP021525">
    <property type="protein sequence ID" value="ARW11943.1"/>
    <property type="molecule type" value="Genomic_DNA"/>
</dbReference>
<gene>
    <name evidence="3" type="ORF">S101447_02906</name>
</gene>
<dbReference type="Pfam" id="PF13155">
    <property type="entry name" value="Toprim_2"/>
    <property type="match status" value="1"/>
</dbReference>
<dbReference type="Gene3D" id="3.40.1360.10">
    <property type="match status" value="1"/>
</dbReference>
<organism evidence="3 4">
    <name type="scientific">Acetobacter ascendens</name>
    <dbReference type="NCBI Taxonomy" id="481146"/>
    <lineage>
        <taxon>Bacteria</taxon>
        <taxon>Pseudomonadati</taxon>
        <taxon>Pseudomonadota</taxon>
        <taxon>Alphaproteobacteria</taxon>
        <taxon>Acetobacterales</taxon>
        <taxon>Acetobacteraceae</taxon>
        <taxon>Acetobacter</taxon>
    </lineage>
</organism>
<dbReference type="Proteomes" id="UP000195633">
    <property type="component" value="Plasmid pAP1447-1"/>
</dbReference>
<feature type="domain" description="DUF3991" evidence="2">
    <location>
        <begin position="148"/>
        <end position="215"/>
    </location>
</feature>